<dbReference type="OrthoDB" id="29523at2759"/>
<name>A0A1Y2HB96_9FUNG</name>
<dbReference type="PANTHER" id="PTHR23149">
    <property type="entry name" value="G PATCH DOMAIN CONTAINING PROTEIN"/>
    <property type="match status" value="1"/>
</dbReference>
<sequence length="93" mass="10104">MGLSAPRFKQRICVDPQNKSWADDTSKFGFTMLRKMGWDAGKGLGRDGSGMTEHVKVSVKNNSAGVGAKSTAGDNWLQNTDAFAKLLAELNER</sequence>
<proteinExistence type="predicted"/>
<accession>A0A1Y2HB96</accession>
<dbReference type="GO" id="GO:0003676">
    <property type="term" value="F:nucleic acid binding"/>
    <property type="evidence" value="ECO:0007669"/>
    <property type="project" value="InterPro"/>
</dbReference>
<dbReference type="STRING" id="765915.A0A1Y2HB96"/>
<dbReference type="InterPro" id="IPR050656">
    <property type="entry name" value="PINX1"/>
</dbReference>
<gene>
    <name evidence="2" type="ORF">BCR44DRAFT_1380354</name>
</gene>
<dbReference type="GO" id="GO:0010521">
    <property type="term" value="F:telomerase inhibitor activity"/>
    <property type="evidence" value="ECO:0007669"/>
    <property type="project" value="TreeGrafter"/>
</dbReference>
<keyword evidence="3" id="KW-1185">Reference proteome</keyword>
<dbReference type="Proteomes" id="UP000193411">
    <property type="component" value="Unassembled WGS sequence"/>
</dbReference>
<dbReference type="InterPro" id="IPR000467">
    <property type="entry name" value="G_patch_dom"/>
</dbReference>
<dbReference type="GO" id="GO:0005730">
    <property type="term" value="C:nucleolus"/>
    <property type="evidence" value="ECO:0007669"/>
    <property type="project" value="TreeGrafter"/>
</dbReference>
<comment type="caution">
    <text evidence="2">The sequence shown here is derived from an EMBL/GenBank/DDBJ whole genome shotgun (WGS) entry which is preliminary data.</text>
</comment>
<feature type="non-terminal residue" evidence="2">
    <location>
        <position position="93"/>
    </location>
</feature>
<protein>
    <recommendedName>
        <fullName evidence="1">G-patch domain-containing protein</fullName>
    </recommendedName>
</protein>
<evidence type="ECO:0000259" key="1">
    <source>
        <dbReference type="PROSITE" id="PS50174"/>
    </source>
</evidence>
<dbReference type="SMART" id="SM00443">
    <property type="entry name" value="G_patch"/>
    <property type="match status" value="1"/>
</dbReference>
<dbReference type="AlphaFoldDB" id="A0A1Y2HB96"/>
<organism evidence="2 3">
    <name type="scientific">Catenaria anguillulae PL171</name>
    <dbReference type="NCBI Taxonomy" id="765915"/>
    <lineage>
        <taxon>Eukaryota</taxon>
        <taxon>Fungi</taxon>
        <taxon>Fungi incertae sedis</taxon>
        <taxon>Blastocladiomycota</taxon>
        <taxon>Blastocladiomycetes</taxon>
        <taxon>Blastocladiales</taxon>
        <taxon>Catenariaceae</taxon>
        <taxon>Catenaria</taxon>
    </lineage>
</organism>
<evidence type="ECO:0000313" key="2">
    <source>
        <dbReference type="EMBL" id="ORZ31860.1"/>
    </source>
</evidence>
<dbReference type="Pfam" id="PF01585">
    <property type="entry name" value="G-patch"/>
    <property type="match status" value="1"/>
</dbReference>
<dbReference type="PANTHER" id="PTHR23149:SF27">
    <property type="entry name" value="PIN2_TERF1-INTERACTING TELOMERASE INHIBITOR 1"/>
    <property type="match status" value="1"/>
</dbReference>
<feature type="domain" description="G-patch" evidence="1">
    <location>
        <begin position="25"/>
        <end position="71"/>
    </location>
</feature>
<dbReference type="PROSITE" id="PS50174">
    <property type="entry name" value="G_PATCH"/>
    <property type="match status" value="1"/>
</dbReference>
<evidence type="ECO:0000313" key="3">
    <source>
        <dbReference type="Proteomes" id="UP000193411"/>
    </source>
</evidence>
<dbReference type="EMBL" id="MCFL01000054">
    <property type="protein sequence ID" value="ORZ31860.1"/>
    <property type="molecule type" value="Genomic_DNA"/>
</dbReference>
<reference evidence="2 3" key="1">
    <citation type="submission" date="2016-07" db="EMBL/GenBank/DDBJ databases">
        <title>Pervasive Adenine N6-methylation of Active Genes in Fungi.</title>
        <authorList>
            <consortium name="DOE Joint Genome Institute"/>
            <person name="Mondo S.J."/>
            <person name="Dannebaum R.O."/>
            <person name="Kuo R.C."/>
            <person name="Labutti K."/>
            <person name="Haridas S."/>
            <person name="Kuo A."/>
            <person name="Salamov A."/>
            <person name="Ahrendt S.R."/>
            <person name="Lipzen A."/>
            <person name="Sullivan W."/>
            <person name="Andreopoulos W.B."/>
            <person name="Clum A."/>
            <person name="Lindquist E."/>
            <person name="Daum C."/>
            <person name="Ramamoorthy G.K."/>
            <person name="Gryganskyi A."/>
            <person name="Culley D."/>
            <person name="Magnuson J.K."/>
            <person name="James T.Y."/>
            <person name="O'Malley M.A."/>
            <person name="Stajich J.E."/>
            <person name="Spatafora J.W."/>
            <person name="Visel A."/>
            <person name="Grigoriev I.V."/>
        </authorList>
    </citation>
    <scope>NUCLEOTIDE SEQUENCE [LARGE SCALE GENOMIC DNA]</scope>
    <source>
        <strain evidence="2 3">PL171</strain>
    </source>
</reference>